<dbReference type="SUPFAM" id="SSF52833">
    <property type="entry name" value="Thioredoxin-like"/>
    <property type="match status" value="1"/>
</dbReference>
<dbReference type="InterPro" id="IPR036249">
    <property type="entry name" value="Thioredoxin-like_sf"/>
</dbReference>
<evidence type="ECO:0000259" key="6">
    <source>
        <dbReference type="SMART" id="SM00928"/>
    </source>
</evidence>
<organism evidence="7 8">
    <name type="scientific">Clostridium cochlearium</name>
    <dbReference type="NCBI Taxonomy" id="1494"/>
    <lineage>
        <taxon>Bacteria</taxon>
        <taxon>Bacillati</taxon>
        <taxon>Bacillota</taxon>
        <taxon>Clostridia</taxon>
        <taxon>Eubacteriales</taxon>
        <taxon>Clostridiaceae</taxon>
        <taxon>Clostridium</taxon>
    </lineage>
</organism>
<dbReference type="NCBIfam" id="NF010120">
    <property type="entry name" value="PRK13596.1"/>
    <property type="match status" value="1"/>
</dbReference>
<dbReference type="SMART" id="SM00928">
    <property type="entry name" value="NADH_4Fe-4S"/>
    <property type="match status" value="1"/>
</dbReference>
<dbReference type="Pfam" id="PF01512">
    <property type="entry name" value="Complex1_51K"/>
    <property type="match status" value="1"/>
</dbReference>
<evidence type="ECO:0000256" key="5">
    <source>
        <dbReference type="ARBA" id="ARBA00023014"/>
    </source>
</evidence>
<reference evidence="7 8" key="1">
    <citation type="submission" date="2020-05" db="EMBL/GenBank/DDBJ databases">
        <title>Draft genome sequence of Clostridium cochlearium strain AGROS13 isolated from a sheep dairy farm in New Zealand.</title>
        <authorList>
            <person name="Gupta T.B."/>
            <person name="Jauregui R."/>
            <person name="Risson A.N."/>
            <person name="Brightwell G."/>
            <person name="Maclean P."/>
        </authorList>
    </citation>
    <scope>NUCLEOTIDE SEQUENCE [LARGE SCALE GENOMIC DNA]</scope>
    <source>
        <strain evidence="7 8">AGROS13</strain>
    </source>
</reference>
<dbReference type="Gene3D" id="3.10.20.600">
    <property type="match status" value="1"/>
</dbReference>
<dbReference type="InterPro" id="IPR001949">
    <property type="entry name" value="NADH-UbQ_OxRdtase_51kDa_CS"/>
</dbReference>
<dbReference type="AlphaFoldDB" id="A0A7Y4DEL8"/>
<dbReference type="Gene3D" id="6.10.250.1450">
    <property type="match status" value="1"/>
</dbReference>
<comment type="caution">
    <text evidence="7">The sequence shown here is derived from an EMBL/GenBank/DDBJ whole genome shotgun (WGS) entry which is preliminary data.</text>
</comment>
<gene>
    <name evidence="7" type="primary">nuoF</name>
    <name evidence="7" type="ORF">HMJ28_11515</name>
</gene>
<dbReference type="PANTHER" id="PTHR43578">
    <property type="entry name" value="NADH-QUINONE OXIDOREDUCTASE SUBUNIT F"/>
    <property type="match status" value="1"/>
</dbReference>
<protein>
    <submittedName>
        <fullName evidence="7">NADH-quinone oxidoreductase subunit NuoF</fullName>
    </submittedName>
</protein>
<dbReference type="EMBL" id="JABFIF010000030">
    <property type="protein sequence ID" value="NOH16995.1"/>
    <property type="molecule type" value="Genomic_DNA"/>
</dbReference>
<evidence type="ECO:0000313" key="7">
    <source>
        <dbReference type="EMBL" id="NOH16995.1"/>
    </source>
</evidence>
<keyword evidence="4" id="KW-0408">Iron</keyword>
<dbReference type="Pfam" id="PF01257">
    <property type="entry name" value="2Fe-2S_thioredx"/>
    <property type="match status" value="1"/>
</dbReference>
<keyword evidence="2" id="KW-0004">4Fe-4S</keyword>
<dbReference type="InterPro" id="IPR011538">
    <property type="entry name" value="Nuo51_FMN-bd"/>
</dbReference>
<keyword evidence="5" id="KW-0411">Iron-sulfur</keyword>
<dbReference type="Pfam" id="PF10589">
    <property type="entry name" value="NADH_4Fe-4S"/>
    <property type="match status" value="1"/>
</dbReference>
<dbReference type="SUPFAM" id="SSF140490">
    <property type="entry name" value="Nqo1C-terminal domain-like"/>
    <property type="match status" value="1"/>
</dbReference>
<dbReference type="Proteomes" id="UP000528432">
    <property type="component" value="Unassembled WGS sequence"/>
</dbReference>
<dbReference type="Gene3D" id="1.20.1440.230">
    <property type="entry name" value="NADH-ubiquinone oxidoreductase 51kDa subunit, iron-sulphur binding domain"/>
    <property type="match status" value="1"/>
</dbReference>
<comment type="similarity">
    <text evidence="1">Belongs to the complex I 51 kDa subunit family.</text>
</comment>
<evidence type="ECO:0000313" key="8">
    <source>
        <dbReference type="Proteomes" id="UP000528432"/>
    </source>
</evidence>
<name>A0A7Y4DEL8_CLOCO</name>
<dbReference type="GO" id="GO:0046872">
    <property type="term" value="F:metal ion binding"/>
    <property type="evidence" value="ECO:0007669"/>
    <property type="project" value="UniProtKB-KW"/>
</dbReference>
<dbReference type="SUPFAM" id="SSF142984">
    <property type="entry name" value="Nqo1 middle domain-like"/>
    <property type="match status" value="1"/>
</dbReference>
<evidence type="ECO:0000256" key="4">
    <source>
        <dbReference type="ARBA" id="ARBA00023004"/>
    </source>
</evidence>
<evidence type="ECO:0000256" key="2">
    <source>
        <dbReference type="ARBA" id="ARBA00022485"/>
    </source>
</evidence>
<dbReference type="GO" id="GO:0008137">
    <property type="term" value="F:NADH dehydrogenase (ubiquinone) activity"/>
    <property type="evidence" value="ECO:0007669"/>
    <property type="project" value="InterPro"/>
</dbReference>
<accession>A0A7Y4DEL8</accession>
<dbReference type="GO" id="GO:0051539">
    <property type="term" value="F:4 iron, 4 sulfur cluster binding"/>
    <property type="evidence" value="ECO:0007669"/>
    <property type="project" value="UniProtKB-KW"/>
</dbReference>
<dbReference type="InterPro" id="IPR037207">
    <property type="entry name" value="Nuop51_4Fe4S-bd_sf"/>
</dbReference>
<dbReference type="CDD" id="cd02980">
    <property type="entry name" value="TRX_Fd_family"/>
    <property type="match status" value="1"/>
</dbReference>
<evidence type="ECO:0000256" key="1">
    <source>
        <dbReference type="ARBA" id="ARBA00007523"/>
    </source>
</evidence>
<dbReference type="Gene3D" id="3.40.50.11540">
    <property type="entry name" value="NADH-ubiquinone oxidoreductase 51kDa subunit"/>
    <property type="match status" value="1"/>
</dbReference>
<evidence type="ECO:0000256" key="3">
    <source>
        <dbReference type="ARBA" id="ARBA00022723"/>
    </source>
</evidence>
<dbReference type="FunFam" id="3.40.50.11540:FF:000001">
    <property type="entry name" value="NADH dehydrogenase [ubiquinone] flavoprotein 1, mitochondrial"/>
    <property type="match status" value="1"/>
</dbReference>
<dbReference type="InterPro" id="IPR037225">
    <property type="entry name" value="Nuo51_FMN-bd_sf"/>
</dbReference>
<dbReference type="InterPro" id="IPR019575">
    <property type="entry name" value="Nuop51_4Fe4S-bd"/>
</dbReference>
<feature type="domain" description="NADH-ubiquinone oxidoreductase 51kDa subunit iron-sulphur binding" evidence="6">
    <location>
        <begin position="463"/>
        <end position="508"/>
    </location>
</feature>
<keyword evidence="3" id="KW-0479">Metal-binding</keyword>
<dbReference type="SUPFAM" id="SSF142019">
    <property type="entry name" value="Nqo1 FMN-binding domain-like"/>
    <property type="match status" value="1"/>
</dbReference>
<dbReference type="GO" id="GO:0010181">
    <property type="term" value="F:FMN binding"/>
    <property type="evidence" value="ECO:0007669"/>
    <property type="project" value="InterPro"/>
</dbReference>
<sequence length="552" mass="60039">MKLSEGEKRVTVHMGTCGIASGAREVLSSVREEIKKSQVKNVKVKTTACMGICSKEPLITVEVYGQEPIIYEHMDKEKVAKIFEKHILNGKVVKEYAFARGKECEIKDRIKNGGVLEGVEVLDETIPAIEDIPFFRLQEPRVMKNRAVIDANNINEYIARDGYKGVIKALKDMSSEDIIEEVLEAGIRGRGGAGFPTGLKWKFATKTPGDIKYVLCNADEGDPGAYMDRSVLEGDPHAIIEGMIIAAKAIGAHKGYIYCRAEYPLAVETLNKAINSARAYGLLGENILGTGFDFDLEVYEGAGAFVCGEETALMRSIEGKRGNPRPRPPFPAEKGLFEKPTVLNNVETLATIPQIILKGSQWFRTVGTEESKGTKVFSITGDINNVGCVEIPIGMTVGTVINEIGGGICQGKKFKAAQLGGPSGGCIPVQHLDTPLDYEELNKIGSMMGSGGLIVMSEGKSAVDIARFFMDFCADESCGKCVPCREGTKQMLKILNDICEGRGKQGDIEKLEDLAKVVKNTSLCALGQTAPNPILSTINYFKNEYEEAINKK</sequence>
<dbReference type="PROSITE" id="PS00645">
    <property type="entry name" value="COMPLEX1_51K_2"/>
    <property type="match status" value="1"/>
</dbReference>
<dbReference type="PANTHER" id="PTHR43578:SF3">
    <property type="entry name" value="NADH-QUINONE OXIDOREDUCTASE SUBUNIT F"/>
    <property type="match status" value="1"/>
</dbReference>
<dbReference type="FunFam" id="1.20.1440.230:FF:000001">
    <property type="entry name" value="Mitochondrial NADH dehydrogenase flavoprotein 1"/>
    <property type="match status" value="1"/>
</dbReference>
<dbReference type="Gene3D" id="3.40.30.10">
    <property type="entry name" value="Glutaredoxin"/>
    <property type="match status" value="1"/>
</dbReference>
<proteinExistence type="inferred from homology"/>